<evidence type="ECO:0000259" key="1">
    <source>
        <dbReference type="Pfam" id="PF20700"/>
    </source>
</evidence>
<evidence type="ECO:0000313" key="3">
    <source>
        <dbReference type="Proteomes" id="UP001487740"/>
    </source>
</evidence>
<protein>
    <recommendedName>
        <fullName evidence="1">Mutator-like transposase domain-containing protein</fullName>
    </recommendedName>
</protein>
<reference evidence="2 3" key="1">
    <citation type="submission" date="2023-03" db="EMBL/GenBank/DDBJ databases">
        <title>High-quality genome of Scylla paramamosain provides insights in environmental adaptation.</title>
        <authorList>
            <person name="Zhang L."/>
        </authorList>
    </citation>
    <scope>NUCLEOTIDE SEQUENCE [LARGE SCALE GENOMIC DNA]</scope>
    <source>
        <strain evidence="2">LZ_2023a</strain>
        <tissue evidence="2">Muscle</tissue>
    </source>
</reference>
<accession>A0AAW0V3A3</accession>
<name>A0AAW0V3A3_SCYPA</name>
<dbReference type="InterPro" id="IPR049012">
    <property type="entry name" value="Mutator_transp_dom"/>
</dbReference>
<dbReference type="EMBL" id="JARAKH010000002">
    <property type="protein sequence ID" value="KAK8406346.1"/>
    <property type="molecule type" value="Genomic_DNA"/>
</dbReference>
<evidence type="ECO:0000313" key="2">
    <source>
        <dbReference type="EMBL" id="KAK8406346.1"/>
    </source>
</evidence>
<sequence length="215" mass="23969">MKLEYLCEKYAAAALTIPASSDDTKEFTEVNLILVYHTLVTNQEMARFDALAEGLHKPAVSSKVKTKTIPDLEVSSNFCSACSIQETKGPDSLEEYITRHHCQKNFDGASGAMEVEVTVRIWERSTNSGFRYVTFIGYGDSAAYRGVCSLNNTTPKVNEEFINHASKRLGFCLRKLKKENFVTIMTMKGKTMKKSLLGGAHQLTPAFIEILTSTY</sequence>
<gene>
    <name evidence="2" type="ORF">O3P69_007209</name>
</gene>
<feature type="domain" description="Mutator-like transposase" evidence="1">
    <location>
        <begin position="61"/>
        <end position="191"/>
    </location>
</feature>
<proteinExistence type="predicted"/>
<dbReference type="AlphaFoldDB" id="A0AAW0V3A3"/>
<dbReference type="Pfam" id="PF20700">
    <property type="entry name" value="Mutator"/>
    <property type="match status" value="1"/>
</dbReference>
<organism evidence="2 3">
    <name type="scientific">Scylla paramamosain</name>
    <name type="common">Mud crab</name>
    <dbReference type="NCBI Taxonomy" id="85552"/>
    <lineage>
        <taxon>Eukaryota</taxon>
        <taxon>Metazoa</taxon>
        <taxon>Ecdysozoa</taxon>
        <taxon>Arthropoda</taxon>
        <taxon>Crustacea</taxon>
        <taxon>Multicrustacea</taxon>
        <taxon>Malacostraca</taxon>
        <taxon>Eumalacostraca</taxon>
        <taxon>Eucarida</taxon>
        <taxon>Decapoda</taxon>
        <taxon>Pleocyemata</taxon>
        <taxon>Brachyura</taxon>
        <taxon>Eubrachyura</taxon>
        <taxon>Portunoidea</taxon>
        <taxon>Portunidae</taxon>
        <taxon>Portuninae</taxon>
        <taxon>Scylla</taxon>
    </lineage>
</organism>
<keyword evidence="3" id="KW-1185">Reference proteome</keyword>
<dbReference type="Proteomes" id="UP001487740">
    <property type="component" value="Unassembled WGS sequence"/>
</dbReference>
<comment type="caution">
    <text evidence="2">The sequence shown here is derived from an EMBL/GenBank/DDBJ whole genome shotgun (WGS) entry which is preliminary data.</text>
</comment>